<organism evidence="2 3">
    <name type="scientific">Vibrio astriarenae</name>
    <dbReference type="NCBI Taxonomy" id="1481923"/>
    <lineage>
        <taxon>Bacteria</taxon>
        <taxon>Pseudomonadati</taxon>
        <taxon>Pseudomonadota</taxon>
        <taxon>Gammaproteobacteria</taxon>
        <taxon>Vibrionales</taxon>
        <taxon>Vibrionaceae</taxon>
        <taxon>Vibrio</taxon>
    </lineage>
</organism>
<evidence type="ECO:0000259" key="1">
    <source>
        <dbReference type="Pfam" id="PF07603"/>
    </source>
</evidence>
<dbReference type="EMBL" id="CP047476">
    <property type="protein sequence ID" value="QIA64976.1"/>
    <property type="molecule type" value="Genomic_DNA"/>
</dbReference>
<dbReference type="Proteomes" id="UP000464262">
    <property type="component" value="Chromosome 2"/>
</dbReference>
<name>A0A7Z2T665_9VIBR</name>
<feature type="domain" description="Lcl C-terminal" evidence="1">
    <location>
        <begin position="28"/>
        <end position="143"/>
    </location>
</feature>
<protein>
    <submittedName>
        <fullName evidence="2">DUF1566 domain-containing protein</fullName>
    </submittedName>
</protein>
<reference evidence="2 3" key="1">
    <citation type="submission" date="2020-01" db="EMBL/GenBank/DDBJ databases">
        <title>Whole genome and functional gene identification of agarase of Vibrio HN897.</title>
        <authorList>
            <person name="Liu Y."/>
            <person name="Zhao Z."/>
        </authorList>
    </citation>
    <scope>NUCLEOTIDE SEQUENCE [LARGE SCALE GENOMIC DNA]</scope>
    <source>
        <strain evidence="2 3">HN897</strain>
    </source>
</reference>
<sequence>MFVPGNYVRAVRNTTTLYDMDYVDNQDGTVTDQSTGLMWSKSDSGKRMNWVEALEYADNATLAGHSDWRLPNAKELQSLVDYEKVDFPAINTNFFEVTPSQFESQQDSYYFWTSSTQGDFKHTAVYVTFAQAWSKKNSDATEYFDWHGAGAQRSDPKSGSPSDYELASEMASDYISIDNWVRLVRDAK</sequence>
<accession>A0A7Z2T665</accession>
<proteinExistence type="predicted"/>
<evidence type="ECO:0000313" key="3">
    <source>
        <dbReference type="Proteomes" id="UP000464262"/>
    </source>
</evidence>
<dbReference type="InterPro" id="IPR011460">
    <property type="entry name" value="Lcl_C"/>
</dbReference>
<dbReference type="KEGG" id="vas:GT360_15540"/>
<dbReference type="AlphaFoldDB" id="A0A7Z2T665"/>
<gene>
    <name evidence="2" type="ORF">GT360_15540</name>
</gene>
<dbReference type="Pfam" id="PF07603">
    <property type="entry name" value="Lcl_C"/>
    <property type="match status" value="1"/>
</dbReference>
<keyword evidence="3" id="KW-1185">Reference proteome</keyword>
<dbReference type="PANTHER" id="PTHR35812:SF1">
    <property type="entry name" value="LIPOPROTEIN"/>
    <property type="match status" value="1"/>
</dbReference>
<dbReference type="PANTHER" id="PTHR35812">
    <property type="entry name" value="LIPOPROTEIN"/>
    <property type="match status" value="1"/>
</dbReference>
<dbReference type="RefSeq" id="WP_164649876.1">
    <property type="nucleotide sequence ID" value="NZ_CP047476.1"/>
</dbReference>
<evidence type="ECO:0000313" key="2">
    <source>
        <dbReference type="EMBL" id="QIA64976.1"/>
    </source>
</evidence>